<evidence type="ECO:0000313" key="6">
    <source>
        <dbReference type="EMBL" id="PWN22948.1"/>
    </source>
</evidence>
<dbReference type="InterPro" id="IPR036188">
    <property type="entry name" value="FAD/NAD-bd_sf"/>
</dbReference>
<feature type="transmembrane region" description="Helical" evidence="5">
    <location>
        <begin position="44"/>
        <end position="62"/>
    </location>
</feature>
<dbReference type="SUPFAM" id="SSF51905">
    <property type="entry name" value="FAD/NAD(P)-binding domain"/>
    <property type="match status" value="1"/>
</dbReference>
<dbReference type="PANTHER" id="PTHR23023">
    <property type="entry name" value="DIMETHYLANILINE MONOOXYGENASE"/>
    <property type="match status" value="1"/>
</dbReference>
<keyword evidence="5" id="KW-0472">Membrane</keyword>
<keyword evidence="7" id="KW-1185">Reference proteome</keyword>
<dbReference type="GO" id="GO:0004499">
    <property type="term" value="F:N,N-dimethylaniline monooxygenase activity"/>
    <property type="evidence" value="ECO:0007669"/>
    <property type="project" value="InterPro"/>
</dbReference>
<dbReference type="GO" id="GO:0050661">
    <property type="term" value="F:NADP binding"/>
    <property type="evidence" value="ECO:0007669"/>
    <property type="project" value="InterPro"/>
</dbReference>
<proteinExistence type="inferred from homology"/>
<evidence type="ECO:0000256" key="2">
    <source>
        <dbReference type="ARBA" id="ARBA00022630"/>
    </source>
</evidence>
<evidence type="ECO:0000313" key="7">
    <source>
        <dbReference type="Proteomes" id="UP000245942"/>
    </source>
</evidence>
<evidence type="ECO:0000256" key="4">
    <source>
        <dbReference type="ARBA" id="ARBA00023002"/>
    </source>
</evidence>
<dbReference type="InterPro" id="IPR050346">
    <property type="entry name" value="FMO-like"/>
</dbReference>
<keyword evidence="5" id="KW-1133">Transmembrane helix</keyword>
<organism evidence="6 7">
    <name type="scientific">Pseudomicrostroma glucosiphilum</name>
    <dbReference type="NCBI Taxonomy" id="1684307"/>
    <lineage>
        <taxon>Eukaryota</taxon>
        <taxon>Fungi</taxon>
        <taxon>Dikarya</taxon>
        <taxon>Basidiomycota</taxon>
        <taxon>Ustilaginomycotina</taxon>
        <taxon>Exobasidiomycetes</taxon>
        <taxon>Microstromatales</taxon>
        <taxon>Microstromatales incertae sedis</taxon>
        <taxon>Pseudomicrostroma</taxon>
    </lineage>
</organism>
<feature type="transmembrane region" description="Helical" evidence="5">
    <location>
        <begin position="401"/>
        <end position="424"/>
    </location>
</feature>
<sequence>MAVVASLDPFGIISLIYQAIQIVISWVFSPLYPQLQQPQKPLKHVAIIGAGITGISSASHLLGHGFDVTIFEASQDVGGIWANVNSTSGLQISSILYRFHPSVKYTKGYPKRDEILENVKKIWKSYGLDKKTRFNQKVTSITRHESSGDPEKGGLSRWIINGNEGDIYDGLLVCTGTCGKPKMLDLPNQEKFMGKIVHSSHLDGVDLKDKKVLIVGGGASGVEALELAVAKGARKPMILARSDKWVIPRFTVVDTVLALQPLGRQTWLSCIPEILLRKLHYRDLEEKMAPTTPFYASTPIVNSTALQDIREGKADYVRGDVVELQGHSVKFNKRKRGSKPEDEGQETNYAADVIVVATGFEIPPLDFLPDDLFPEDYVRPNLYLQNFSIKDVSVCCTNASFIGAVGTVGHVHIGIYARILAVFLMDPSTRPLPRDARLWVDGIRWIKARAPGGALSFFTYMELMIWLVSFSFFKIERLKYFFFILLGWGFWVRQSYDEQGQVMKDKKGRLTGEPHFRWSLTKLIPFYYAKTRYAVGSSPRIGGPSAVKVNGA</sequence>
<feature type="transmembrane region" description="Helical" evidence="5">
    <location>
        <begin position="454"/>
        <end position="473"/>
    </location>
</feature>
<dbReference type="GeneID" id="37012543"/>
<dbReference type="STRING" id="1684307.A0A316UDI5"/>
<keyword evidence="4" id="KW-0560">Oxidoreductase</keyword>
<evidence type="ECO:0000256" key="1">
    <source>
        <dbReference type="ARBA" id="ARBA00009183"/>
    </source>
</evidence>
<dbReference type="Pfam" id="PF00743">
    <property type="entry name" value="FMO-like"/>
    <property type="match status" value="1"/>
</dbReference>
<name>A0A316UDI5_9BASI</name>
<keyword evidence="2" id="KW-0285">Flavoprotein</keyword>
<dbReference type="PRINTS" id="PR00419">
    <property type="entry name" value="ADXRDTASE"/>
</dbReference>
<dbReference type="InterPro" id="IPR020946">
    <property type="entry name" value="Flavin_mOase-like"/>
</dbReference>
<dbReference type="Proteomes" id="UP000245942">
    <property type="component" value="Unassembled WGS sequence"/>
</dbReference>
<accession>A0A316UDI5</accession>
<evidence type="ECO:0000256" key="5">
    <source>
        <dbReference type="SAM" id="Phobius"/>
    </source>
</evidence>
<keyword evidence="5" id="KW-0812">Transmembrane</keyword>
<dbReference type="GO" id="GO:0050660">
    <property type="term" value="F:flavin adenine dinucleotide binding"/>
    <property type="evidence" value="ECO:0007669"/>
    <property type="project" value="InterPro"/>
</dbReference>
<dbReference type="OrthoDB" id="66881at2759"/>
<reference evidence="6 7" key="1">
    <citation type="journal article" date="2018" name="Mol. Biol. Evol.">
        <title>Broad Genomic Sampling Reveals a Smut Pathogenic Ancestry of the Fungal Clade Ustilaginomycotina.</title>
        <authorList>
            <person name="Kijpornyongpan T."/>
            <person name="Mondo S.J."/>
            <person name="Barry K."/>
            <person name="Sandor L."/>
            <person name="Lee J."/>
            <person name="Lipzen A."/>
            <person name="Pangilinan J."/>
            <person name="LaButti K."/>
            <person name="Hainaut M."/>
            <person name="Henrissat B."/>
            <person name="Grigoriev I.V."/>
            <person name="Spatafora J.W."/>
            <person name="Aime M.C."/>
        </authorList>
    </citation>
    <scope>NUCLEOTIDE SEQUENCE [LARGE SCALE GENOMIC DNA]</scope>
    <source>
        <strain evidence="6 7">MCA 4718</strain>
    </source>
</reference>
<dbReference type="EMBL" id="KZ819322">
    <property type="protein sequence ID" value="PWN22948.1"/>
    <property type="molecule type" value="Genomic_DNA"/>
</dbReference>
<dbReference type="Gene3D" id="3.50.50.60">
    <property type="entry name" value="FAD/NAD(P)-binding domain"/>
    <property type="match status" value="1"/>
</dbReference>
<dbReference type="RefSeq" id="XP_025350108.1">
    <property type="nucleotide sequence ID" value="XM_025490809.1"/>
</dbReference>
<gene>
    <name evidence="6" type="ORF">BCV69DRAFT_266456</name>
</gene>
<evidence type="ECO:0000256" key="3">
    <source>
        <dbReference type="ARBA" id="ARBA00022827"/>
    </source>
</evidence>
<comment type="similarity">
    <text evidence="1">Belongs to the FMO family.</text>
</comment>
<protein>
    <submittedName>
        <fullName evidence="6">FAD/NAD(P)-binding domain-containing protein</fullName>
    </submittedName>
</protein>
<feature type="transmembrane region" description="Helical" evidence="5">
    <location>
        <begin position="12"/>
        <end position="32"/>
    </location>
</feature>
<dbReference type="AlphaFoldDB" id="A0A316UDI5"/>
<keyword evidence="3" id="KW-0274">FAD</keyword>